<gene>
    <name evidence="2" type="ORF">FN961_16185</name>
</gene>
<protein>
    <submittedName>
        <fullName evidence="2">FAD-dependent oxidoreductase</fullName>
    </submittedName>
</protein>
<dbReference type="Gene3D" id="3.30.9.100">
    <property type="match status" value="1"/>
</dbReference>
<dbReference type="RefSeq" id="WP_144041218.1">
    <property type="nucleotide sequence ID" value="NZ_BMPL01000032.1"/>
</dbReference>
<evidence type="ECO:0000259" key="1">
    <source>
        <dbReference type="Pfam" id="PF01494"/>
    </source>
</evidence>
<dbReference type="OrthoDB" id="6310849at2"/>
<reference evidence="3" key="1">
    <citation type="submission" date="2019-07" db="EMBL/GenBank/DDBJ databases">
        <title>Shewanella sp. YLB-08 draft genomic sequence.</title>
        <authorList>
            <person name="Yu L."/>
        </authorList>
    </citation>
    <scope>NUCLEOTIDE SEQUENCE [LARGE SCALE GENOMIC DNA]</scope>
    <source>
        <strain evidence="3">JCM 20706</strain>
    </source>
</reference>
<dbReference type="SUPFAM" id="SSF51905">
    <property type="entry name" value="FAD/NAD(P)-binding domain"/>
    <property type="match status" value="1"/>
</dbReference>
<dbReference type="GO" id="GO:0071949">
    <property type="term" value="F:FAD binding"/>
    <property type="evidence" value="ECO:0007669"/>
    <property type="project" value="InterPro"/>
</dbReference>
<sequence length="382" mass="42647">MINTKYDVVILGGGPAGLAAAIAIRTKTDASVLLVDRQHQGEVRVGENCPPETVLLLKQLGVAKEFYRGGHQTCPGYASVWGRDTPGYNDFIVNPQGPAWRLNRQAFDKMLADRAESCGAQISWSTRFIDAQKHSNEAEGFTLRLVRKSEDRECEVQARFVIDATGSTACFAGKLDINKSVDDELFATVRFSTLAQGRGSKQIQLEAVEHGWCYHSLLPAEKVVSMIVTEKKHLVSLRENEFQGFDDALQNTNLIGSSIAKLDLKESSYHTYCIRPGMLAAAEGSNWMAIGDAVASFDPIAAQGIYKGLSHGLQAGKKVMTWFENREQNNSNFSQQVKNQYGDYLRNRNHVYSLERRWSNAHFWLNRSSNNIDYSQLIKNES</sequence>
<dbReference type="InterPro" id="IPR002938">
    <property type="entry name" value="FAD-bd"/>
</dbReference>
<dbReference type="Gene3D" id="3.50.50.60">
    <property type="entry name" value="FAD/NAD(P)-binding domain"/>
    <property type="match status" value="1"/>
</dbReference>
<dbReference type="PRINTS" id="PR00368">
    <property type="entry name" value="FADPNR"/>
</dbReference>
<accession>A0A553JLV2</accession>
<dbReference type="PANTHER" id="PTHR43747">
    <property type="entry name" value="FAD-BINDING PROTEIN"/>
    <property type="match status" value="1"/>
</dbReference>
<dbReference type="AlphaFoldDB" id="A0A553JLV2"/>
<comment type="caution">
    <text evidence="2">The sequence shown here is derived from an EMBL/GenBank/DDBJ whole genome shotgun (WGS) entry which is preliminary data.</text>
</comment>
<dbReference type="PANTHER" id="PTHR43747:SF1">
    <property type="entry name" value="SLR1998 PROTEIN"/>
    <property type="match status" value="1"/>
</dbReference>
<name>A0A553JLV2_SHEHA</name>
<dbReference type="InterPro" id="IPR050816">
    <property type="entry name" value="Flavin-dep_Halogenase_NPB"/>
</dbReference>
<dbReference type="Proteomes" id="UP000318126">
    <property type="component" value="Unassembled WGS sequence"/>
</dbReference>
<evidence type="ECO:0000313" key="2">
    <source>
        <dbReference type="EMBL" id="TRY13380.1"/>
    </source>
</evidence>
<dbReference type="EMBL" id="VKGK01000020">
    <property type="protein sequence ID" value="TRY13380.1"/>
    <property type="molecule type" value="Genomic_DNA"/>
</dbReference>
<organism evidence="2 3">
    <name type="scientific">Shewanella hanedai</name>
    <name type="common">Alteromonas hanedai</name>
    <dbReference type="NCBI Taxonomy" id="25"/>
    <lineage>
        <taxon>Bacteria</taxon>
        <taxon>Pseudomonadati</taxon>
        <taxon>Pseudomonadota</taxon>
        <taxon>Gammaproteobacteria</taxon>
        <taxon>Alteromonadales</taxon>
        <taxon>Shewanellaceae</taxon>
        <taxon>Shewanella</taxon>
    </lineage>
</organism>
<feature type="domain" description="FAD-binding" evidence="1">
    <location>
        <begin position="5"/>
        <end position="320"/>
    </location>
</feature>
<dbReference type="Pfam" id="PF01494">
    <property type="entry name" value="FAD_binding_3"/>
    <property type="match status" value="1"/>
</dbReference>
<keyword evidence="3" id="KW-1185">Reference proteome</keyword>
<dbReference type="InterPro" id="IPR036188">
    <property type="entry name" value="FAD/NAD-bd_sf"/>
</dbReference>
<proteinExistence type="predicted"/>
<evidence type="ECO:0000313" key="3">
    <source>
        <dbReference type="Proteomes" id="UP000318126"/>
    </source>
</evidence>